<name>A0ABQ4J7D2_9ACTN</name>
<proteinExistence type="predicted"/>
<evidence type="ECO:0000313" key="2">
    <source>
        <dbReference type="Proteomes" id="UP000653076"/>
    </source>
</evidence>
<gene>
    <name evidence="1" type="ORF">Vqi01_12290</name>
</gene>
<dbReference type="EMBL" id="BOPC01000015">
    <property type="protein sequence ID" value="GIJ26067.1"/>
    <property type="molecule type" value="Genomic_DNA"/>
</dbReference>
<dbReference type="Proteomes" id="UP000653076">
    <property type="component" value="Unassembled WGS sequence"/>
</dbReference>
<organism evidence="1 2">
    <name type="scientific">Micromonospora qiuiae</name>
    <dbReference type="NCBI Taxonomy" id="502268"/>
    <lineage>
        <taxon>Bacteria</taxon>
        <taxon>Bacillati</taxon>
        <taxon>Actinomycetota</taxon>
        <taxon>Actinomycetes</taxon>
        <taxon>Micromonosporales</taxon>
        <taxon>Micromonosporaceae</taxon>
        <taxon>Micromonospora</taxon>
    </lineage>
</organism>
<comment type="caution">
    <text evidence="1">The sequence shown here is derived from an EMBL/GenBank/DDBJ whole genome shotgun (WGS) entry which is preliminary data.</text>
</comment>
<protein>
    <submittedName>
        <fullName evidence="1">Uncharacterized protein</fullName>
    </submittedName>
</protein>
<keyword evidence="2" id="KW-1185">Reference proteome</keyword>
<reference evidence="1 2" key="1">
    <citation type="submission" date="2021-01" db="EMBL/GenBank/DDBJ databases">
        <title>Whole genome shotgun sequence of Verrucosispora qiuiae NBRC 106684.</title>
        <authorList>
            <person name="Komaki H."/>
            <person name="Tamura T."/>
        </authorList>
    </citation>
    <scope>NUCLEOTIDE SEQUENCE [LARGE SCALE GENOMIC DNA]</scope>
    <source>
        <strain evidence="1 2">NBRC 106684</strain>
    </source>
</reference>
<sequence>MGAYVQSGWQAGLAPDDLFGAVRFAGPMELLLDNAAVRAGRARWQLSWTGPARFIGTDGEPLDLAEIAKLAVDPQTLDEALARLAELGIDPAVSTVVQSRATADNAGVIGAIGNVKIDDVEHDLLILDRGLILVGNPGKAGDGEKRLTALLESAPVADLAASHRFLPYEEMVSVNVTREIPLRAELMLHDGKMIAMKELYGSVLLEKRSRDNLLAVFERINEN</sequence>
<dbReference type="RefSeq" id="WP_204033558.1">
    <property type="nucleotide sequence ID" value="NZ_BOPC01000015.1"/>
</dbReference>
<evidence type="ECO:0000313" key="1">
    <source>
        <dbReference type="EMBL" id="GIJ26067.1"/>
    </source>
</evidence>
<accession>A0ABQ4J7D2</accession>